<dbReference type="GeneID" id="9810677"/>
<feature type="compositionally biased region" description="Basic and acidic residues" evidence="1">
    <location>
        <begin position="1"/>
        <end position="10"/>
    </location>
</feature>
<dbReference type="KEGG" id="crq:GCK72_017515"/>
<keyword evidence="2" id="KW-0812">Transmembrane</keyword>
<accession>A0A6A5G8P0</accession>
<evidence type="ECO:0000256" key="1">
    <source>
        <dbReference type="SAM" id="MobiDB-lite"/>
    </source>
</evidence>
<dbReference type="Proteomes" id="UP000483820">
    <property type="component" value="Chromosome V"/>
</dbReference>
<comment type="caution">
    <text evidence="3">The sequence shown here is derived from an EMBL/GenBank/DDBJ whole genome shotgun (WGS) entry which is preliminary data.</text>
</comment>
<dbReference type="CTD" id="9810677"/>
<feature type="transmembrane region" description="Helical" evidence="2">
    <location>
        <begin position="55"/>
        <end position="76"/>
    </location>
</feature>
<organism evidence="3 4">
    <name type="scientific">Caenorhabditis remanei</name>
    <name type="common">Caenorhabditis vulgaris</name>
    <dbReference type="NCBI Taxonomy" id="31234"/>
    <lineage>
        <taxon>Eukaryota</taxon>
        <taxon>Metazoa</taxon>
        <taxon>Ecdysozoa</taxon>
        <taxon>Nematoda</taxon>
        <taxon>Chromadorea</taxon>
        <taxon>Rhabditida</taxon>
        <taxon>Rhabditina</taxon>
        <taxon>Rhabditomorpha</taxon>
        <taxon>Rhabditoidea</taxon>
        <taxon>Rhabditidae</taxon>
        <taxon>Peloderinae</taxon>
        <taxon>Caenorhabditis</taxon>
    </lineage>
</organism>
<evidence type="ECO:0000256" key="2">
    <source>
        <dbReference type="SAM" id="Phobius"/>
    </source>
</evidence>
<evidence type="ECO:0000313" key="3">
    <source>
        <dbReference type="EMBL" id="KAF1750964.1"/>
    </source>
</evidence>
<feature type="region of interest" description="Disordered" evidence="1">
    <location>
        <begin position="1"/>
        <end position="25"/>
    </location>
</feature>
<keyword evidence="2" id="KW-1133">Transmembrane helix</keyword>
<dbReference type="AlphaFoldDB" id="A0A6A5G8P0"/>
<dbReference type="EMBL" id="WUAV01000005">
    <property type="protein sequence ID" value="KAF1750964.1"/>
    <property type="molecule type" value="Genomic_DNA"/>
</dbReference>
<proteinExistence type="predicted"/>
<dbReference type="RefSeq" id="XP_003112545.2">
    <property type="nucleotide sequence ID" value="XM_003112497.2"/>
</dbReference>
<protein>
    <submittedName>
        <fullName evidence="3">Uncharacterized protein</fullName>
    </submittedName>
</protein>
<evidence type="ECO:0000313" key="4">
    <source>
        <dbReference type="Proteomes" id="UP000483820"/>
    </source>
</evidence>
<reference evidence="3 4" key="1">
    <citation type="submission" date="2019-12" db="EMBL/GenBank/DDBJ databases">
        <title>Chromosome-level assembly of the Caenorhabditis remanei genome.</title>
        <authorList>
            <person name="Teterina A.A."/>
            <person name="Willis J.H."/>
            <person name="Phillips P.C."/>
        </authorList>
    </citation>
    <scope>NUCLEOTIDE SEQUENCE [LARGE SCALE GENOMIC DNA]</scope>
    <source>
        <strain evidence="3 4">PX506</strain>
        <tissue evidence="3">Whole organism</tissue>
    </source>
</reference>
<sequence>MQKYTPDSRLDNISPIPTKFDPRKMLPDTGTATEFAWERIPTFPLYKKPMGKRILAIYAVSTTLGFAGAWFGAAIFDHINLKIDSIRDRLDIVPYK</sequence>
<gene>
    <name evidence="3" type="ORF">GCK72_017515</name>
</gene>
<name>A0A6A5G8P0_CAERE</name>
<keyword evidence="2" id="KW-0472">Membrane</keyword>